<reference evidence="1 2" key="1">
    <citation type="submission" date="2020-08" db="EMBL/GenBank/DDBJ databases">
        <title>Sequencing the genomes of 1000 actinobacteria strains.</title>
        <authorList>
            <person name="Klenk H.-P."/>
        </authorList>
    </citation>
    <scope>NUCLEOTIDE SEQUENCE [LARGE SCALE GENOMIC DNA]</scope>
    <source>
        <strain evidence="1 2">DSM 44230</strain>
    </source>
</reference>
<keyword evidence="2" id="KW-1185">Reference proteome</keyword>
<proteinExistence type="predicted"/>
<dbReference type="Pfam" id="PF09438">
    <property type="entry name" value="DUF2017"/>
    <property type="match status" value="1"/>
</dbReference>
<protein>
    <recommendedName>
        <fullName evidence="3">DUF2017 domain-containing protein</fullName>
    </recommendedName>
</protein>
<sequence length="193" mass="20905">MIGWRRDGGQLVAELTQQEAAVLRGMVSQIKEMLEERADEAPQDELALITGIRTGPSTPPDNRIVARLLPDFHRGDEDGDLPPADADSAAALRSIYEPQLLEAKTGVAEVVLTTCPRDGGVAALSEEQAEAWLSAINDVRLALGTALDISEDTPEEPLEGETDDTRSAHMGVYQWLTWVQDTLIATLSGDDEE</sequence>
<evidence type="ECO:0008006" key="3">
    <source>
        <dbReference type="Google" id="ProtNLM"/>
    </source>
</evidence>
<dbReference type="InterPro" id="IPR018561">
    <property type="entry name" value="AosR"/>
</dbReference>
<dbReference type="AlphaFoldDB" id="A0A7W7CJN3"/>
<name>A0A7W7CJN3_9PSEU</name>
<dbReference type="EMBL" id="JACHMH010000001">
    <property type="protein sequence ID" value="MBB4682380.1"/>
    <property type="molecule type" value="Genomic_DNA"/>
</dbReference>
<dbReference type="Proteomes" id="UP000533598">
    <property type="component" value="Unassembled WGS sequence"/>
</dbReference>
<comment type="caution">
    <text evidence="1">The sequence shown here is derived from an EMBL/GenBank/DDBJ whole genome shotgun (WGS) entry which is preliminary data.</text>
</comment>
<gene>
    <name evidence="1" type="ORF">HNR67_008498</name>
</gene>
<dbReference type="RefSeq" id="WP_185009644.1">
    <property type="nucleotide sequence ID" value="NZ_BAAAUI010000007.1"/>
</dbReference>
<evidence type="ECO:0000313" key="2">
    <source>
        <dbReference type="Proteomes" id="UP000533598"/>
    </source>
</evidence>
<evidence type="ECO:0000313" key="1">
    <source>
        <dbReference type="EMBL" id="MBB4682380.1"/>
    </source>
</evidence>
<accession>A0A7W7CJN3</accession>
<organism evidence="1 2">
    <name type="scientific">Crossiella cryophila</name>
    <dbReference type="NCBI Taxonomy" id="43355"/>
    <lineage>
        <taxon>Bacteria</taxon>
        <taxon>Bacillati</taxon>
        <taxon>Actinomycetota</taxon>
        <taxon>Actinomycetes</taxon>
        <taxon>Pseudonocardiales</taxon>
        <taxon>Pseudonocardiaceae</taxon>
        <taxon>Crossiella</taxon>
    </lineage>
</organism>